<dbReference type="InterPro" id="IPR003660">
    <property type="entry name" value="HAMP_dom"/>
</dbReference>
<evidence type="ECO:0000256" key="5">
    <source>
        <dbReference type="ARBA" id="ARBA00022679"/>
    </source>
</evidence>
<dbReference type="PANTHER" id="PTHR43547:SF2">
    <property type="entry name" value="HYBRID SIGNAL TRANSDUCTION HISTIDINE KINASE C"/>
    <property type="match status" value="1"/>
</dbReference>
<dbReference type="KEGG" id="mlir:LPB04_14965"/>
<dbReference type="Gene3D" id="3.40.50.2300">
    <property type="match status" value="1"/>
</dbReference>
<dbReference type="CDD" id="cd17580">
    <property type="entry name" value="REC_2_DhkD-like"/>
    <property type="match status" value="1"/>
</dbReference>
<dbReference type="Gene3D" id="1.10.287.130">
    <property type="match status" value="1"/>
</dbReference>
<feature type="coiled-coil region" evidence="10">
    <location>
        <begin position="37"/>
        <end position="64"/>
    </location>
</feature>
<dbReference type="InterPro" id="IPR011006">
    <property type="entry name" value="CheY-like_superfamily"/>
</dbReference>
<evidence type="ECO:0000259" key="13">
    <source>
        <dbReference type="PROSITE" id="PS50110"/>
    </source>
</evidence>
<dbReference type="SUPFAM" id="SSF55874">
    <property type="entry name" value="ATPase domain of HSP90 chaperone/DNA topoisomerase II/histidine kinase"/>
    <property type="match status" value="1"/>
</dbReference>
<evidence type="ECO:0000256" key="4">
    <source>
        <dbReference type="ARBA" id="ARBA00022553"/>
    </source>
</evidence>
<evidence type="ECO:0000313" key="15">
    <source>
        <dbReference type="EMBL" id="QOL48284.1"/>
    </source>
</evidence>
<dbReference type="Gene3D" id="3.30.450.20">
    <property type="entry name" value="PAS domain"/>
    <property type="match status" value="2"/>
</dbReference>
<comment type="subcellular location">
    <subcellularLocation>
        <location evidence="2">Cell inner membrane</location>
        <topology evidence="2">Multi-pass membrane protein</topology>
    </subcellularLocation>
</comment>
<evidence type="ECO:0000256" key="11">
    <source>
        <dbReference type="SAM" id="Phobius"/>
    </source>
</evidence>
<gene>
    <name evidence="15" type="ORF">LPB04_14965</name>
</gene>
<feature type="modified residue" description="4-aspartylphosphate" evidence="9">
    <location>
        <position position="675"/>
    </location>
</feature>
<dbReference type="SUPFAM" id="SSF158472">
    <property type="entry name" value="HAMP domain-like"/>
    <property type="match status" value="1"/>
</dbReference>
<feature type="domain" description="HAMP" evidence="14">
    <location>
        <begin position="312"/>
        <end position="365"/>
    </location>
</feature>
<dbReference type="SMART" id="SM00388">
    <property type="entry name" value="HisKA"/>
    <property type="match status" value="1"/>
</dbReference>
<organism evidence="15 16">
    <name type="scientific">Massilia litorea</name>
    <dbReference type="NCBI Taxonomy" id="2769491"/>
    <lineage>
        <taxon>Bacteria</taxon>
        <taxon>Pseudomonadati</taxon>
        <taxon>Pseudomonadota</taxon>
        <taxon>Betaproteobacteria</taxon>
        <taxon>Burkholderiales</taxon>
        <taxon>Oxalobacteraceae</taxon>
        <taxon>Telluria group</taxon>
        <taxon>Massilia</taxon>
    </lineage>
</organism>
<keyword evidence="8 11" id="KW-0472">Membrane</keyword>
<dbReference type="EC" id="2.7.13.3" evidence="3"/>
<dbReference type="EMBL" id="CP062941">
    <property type="protein sequence ID" value="QOL48284.1"/>
    <property type="molecule type" value="Genomic_DNA"/>
</dbReference>
<dbReference type="PROSITE" id="PS50885">
    <property type="entry name" value="HAMP"/>
    <property type="match status" value="1"/>
</dbReference>
<dbReference type="SMART" id="SM00387">
    <property type="entry name" value="HATPase_c"/>
    <property type="match status" value="1"/>
</dbReference>
<evidence type="ECO:0000256" key="1">
    <source>
        <dbReference type="ARBA" id="ARBA00000085"/>
    </source>
</evidence>
<feature type="coiled-coil region" evidence="10">
    <location>
        <begin position="346"/>
        <end position="380"/>
    </location>
</feature>
<keyword evidence="6" id="KW-0418">Kinase</keyword>
<dbReference type="PROSITE" id="PS50110">
    <property type="entry name" value="RESPONSE_REGULATORY"/>
    <property type="match status" value="1"/>
</dbReference>
<evidence type="ECO:0000256" key="8">
    <source>
        <dbReference type="ARBA" id="ARBA00023136"/>
    </source>
</evidence>
<feature type="transmembrane region" description="Helical" evidence="11">
    <location>
        <begin position="289"/>
        <end position="314"/>
    </location>
</feature>
<reference evidence="15 16" key="1">
    <citation type="submission" date="2020-10" db="EMBL/GenBank/DDBJ databases">
        <title>Genome sequencing of Massilia sp. LPB0304.</title>
        <authorList>
            <person name="Kim J."/>
        </authorList>
    </citation>
    <scope>NUCLEOTIDE SEQUENCE [LARGE SCALE GENOMIC DNA]</scope>
    <source>
        <strain evidence="15 16">LPB0304</strain>
    </source>
</reference>
<keyword evidence="11" id="KW-0812">Transmembrane</keyword>
<dbReference type="Gene3D" id="6.10.340.10">
    <property type="match status" value="1"/>
</dbReference>
<dbReference type="Gene3D" id="3.30.565.10">
    <property type="entry name" value="Histidine kinase-like ATPase, C-terminal domain"/>
    <property type="match status" value="1"/>
</dbReference>
<feature type="domain" description="Histidine kinase" evidence="12">
    <location>
        <begin position="387"/>
        <end position="605"/>
    </location>
</feature>
<feature type="domain" description="Response regulatory" evidence="13">
    <location>
        <begin position="626"/>
        <end position="742"/>
    </location>
</feature>
<dbReference type="CDD" id="cd00082">
    <property type="entry name" value="HisKA"/>
    <property type="match status" value="1"/>
</dbReference>
<dbReference type="PRINTS" id="PR00344">
    <property type="entry name" value="BCTRLSENSOR"/>
</dbReference>
<dbReference type="InterPro" id="IPR004358">
    <property type="entry name" value="Sig_transdc_His_kin-like_C"/>
</dbReference>
<dbReference type="Pfam" id="PF00072">
    <property type="entry name" value="Response_reg"/>
    <property type="match status" value="1"/>
</dbReference>
<keyword evidence="7" id="KW-0902">Two-component regulatory system</keyword>
<dbReference type="SMART" id="SM00448">
    <property type="entry name" value="REC"/>
    <property type="match status" value="1"/>
</dbReference>
<evidence type="ECO:0000259" key="12">
    <source>
        <dbReference type="PROSITE" id="PS50109"/>
    </source>
</evidence>
<dbReference type="PANTHER" id="PTHR43547">
    <property type="entry name" value="TWO-COMPONENT HISTIDINE KINASE"/>
    <property type="match status" value="1"/>
</dbReference>
<evidence type="ECO:0000256" key="2">
    <source>
        <dbReference type="ARBA" id="ARBA00004429"/>
    </source>
</evidence>
<dbReference type="FunFam" id="1.10.287.130:FF:000001">
    <property type="entry name" value="Two-component sensor histidine kinase"/>
    <property type="match status" value="1"/>
</dbReference>
<dbReference type="PROSITE" id="PS50109">
    <property type="entry name" value="HIS_KIN"/>
    <property type="match status" value="1"/>
</dbReference>
<evidence type="ECO:0000256" key="9">
    <source>
        <dbReference type="PROSITE-ProRule" id="PRU00169"/>
    </source>
</evidence>
<dbReference type="InterPro" id="IPR005467">
    <property type="entry name" value="His_kinase_dom"/>
</dbReference>
<dbReference type="AlphaFoldDB" id="A0A7L9TZT4"/>
<dbReference type="Pfam" id="PF00672">
    <property type="entry name" value="HAMP"/>
    <property type="match status" value="1"/>
</dbReference>
<dbReference type="CDD" id="cd06225">
    <property type="entry name" value="HAMP"/>
    <property type="match status" value="1"/>
</dbReference>
<dbReference type="CDD" id="cd12914">
    <property type="entry name" value="PDC1_DGC_like"/>
    <property type="match status" value="1"/>
</dbReference>
<name>A0A7L9TZT4_9BURK</name>
<dbReference type="SUPFAM" id="SSF47384">
    <property type="entry name" value="Homodimeric domain of signal transducing histidine kinase"/>
    <property type="match status" value="1"/>
</dbReference>
<keyword evidence="10" id="KW-0175">Coiled coil</keyword>
<dbReference type="Proteomes" id="UP000593875">
    <property type="component" value="Chromosome"/>
</dbReference>
<evidence type="ECO:0000259" key="14">
    <source>
        <dbReference type="PROSITE" id="PS50885"/>
    </source>
</evidence>
<keyword evidence="5" id="KW-0808">Transferase</keyword>
<evidence type="ECO:0000256" key="7">
    <source>
        <dbReference type="ARBA" id="ARBA00023012"/>
    </source>
</evidence>
<proteinExistence type="predicted"/>
<dbReference type="InterPro" id="IPR036890">
    <property type="entry name" value="HATPase_C_sf"/>
</dbReference>
<dbReference type="InterPro" id="IPR003594">
    <property type="entry name" value="HATPase_dom"/>
</dbReference>
<keyword evidence="11" id="KW-1133">Transmembrane helix</keyword>
<evidence type="ECO:0000313" key="16">
    <source>
        <dbReference type="Proteomes" id="UP000593875"/>
    </source>
</evidence>
<dbReference type="InterPro" id="IPR001789">
    <property type="entry name" value="Sig_transdc_resp-reg_receiver"/>
</dbReference>
<dbReference type="SMART" id="SM00304">
    <property type="entry name" value="HAMP"/>
    <property type="match status" value="1"/>
</dbReference>
<keyword evidence="16" id="KW-1185">Reference proteome</keyword>
<dbReference type="Pfam" id="PF00512">
    <property type="entry name" value="HisKA"/>
    <property type="match status" value="1"/>
</dbReference>
<protein>
    <recommendedName>
        <fullName evidence="3">histidine kinase</fullName>
        <ecNumber evidence="3">2.7.13.3</ecNumber>
    </recommendedName>
</protein>
<dbReference type="FunFam" id="3.30.565.10:FF:000006">
    <property type="entry name" value="Sensor histidine kinase WalK"/>
    <property type="match status" value="1"/>
</dbReference>
<dbReference type="CDD" id="cd12915">
    <property type="entry name" value="PDC2_DGC_like"/>
    <property type="match status" value="1"/>
</dbReference>
<evidence type="ECO:0000256" key="10">
    <source>
        <dbReference type="SAM" id="Coils"/>
    </source>
</evidence>
<dbReference type="RefSeq" id="WP_193685330.1">
    <property type="nucleotide sequence ID" value="NZ_CP062941.1"/>
</dbReference>
<dbReference type="InterPro" id="IPR003661">
    <property type="entry name" value="HisK_dim/P_dom"/>
</dbReference>
<keyword evidence="4 9" id="KW-0597">Phosphoprotein</keyword>
<comment type="catalytic activity">
    <reaction evidence="1">
        <text>ATP + protein L-histidine = ADP + protein N-phospho-L-histidine.</text>
        <dbReference type="EC" id="2.7.13.3"/>
    </reaction>
</comment>
<dbReference type="Pfam" id="PF02518">
    <property type="entry name" value="HATPase_c"/>
    <property type="match status" value="1"/>
</dbReference>
<dbReference type="SUPFAM" id="SSF52172">
    <property type="entry name" value="CheY-like"/>
    <property type="match status" value="1"/>
</dbReference>
<sequence length="748" mass="80995">MKPPRAPFKPGSLRSRLMLLVALAILPLALMTILGGLREREQAVEASQDNLRRLTNLAAANEAQSVERARQILVDLASVPDLLGETPRCNALLADVLDRNEGYVNFGLIQLNGDVTCSAVPMLHPVNLGDRSHFKRAISERRFIAGDYVFGRVIRRHTINLTYPVIDRSGKVVAVVFAAMDLAGLDTFVADINLPPGSVLVTTDANGTIISRRPDPERWFGTKVSTAMRDAMREAVKGGGRRAVVLRDDDDVERLHTFARVGAPSLSDYTVTIGIPVDTVTAGARRAQLMSLVGLAATTMLALLAAWLAGDVLIVQRVRKLMDTARRIAAGDLDARSGIAYEREEIGQLAEALDEMAATLQKKEAARSLAERELRAADQRKDEFLAMLAHELRNPLAPISTGAHLLKLLHSDNAQITQTCAIIARQVEHMTGLVDDLLDVSRVTRGLVSISTQVLDLRKVIDDAAEQIRPLISTRRHSVVLDLPSSPATVKGDHKRLVQVVANLLNNANKYTPEGGRIELGLAEDGADYVLTVRDDGIGMEPQLVSRVFDLFTQAERTPDRSQGGLGLGLALAKSLVELHGGTVRAESRGLGQGSTFTVRLPRHSQEVLTPVAQSAGHAQAVKPLKVLLVDDNLDAAHTLQLFLAAGGHRVEIAYCGADAIELARVFVPDVCLLDIGLPDFDGNELARRLRRLPQATGATLVAMTGYGRQQDRDAAVAAGFDRYMVKPVNTVELSDLLADAAAEQHPR</sequence>
<evidence type="ECO:0000256" key="6">
    <source>
        <dbReference type="ARBA" id="ARBA00022777"/>
    </source>
</evidence>
<dbReference type="GO" id="GO:0005886">
    <property type="term" value="C:plasma membrane"/>
    <property type="evidence" value="ECO:0007669"/>
    <property type="project" value="UniProtKB-SubCell"/>
</dbReference>
<evidence type="ECO:0000256" key="3">
    <source>
        <dbReference type="ARBA" id="ARBA00012438"/>
    </source>
</evidence>
<accession>A0A7L9TZT4</accession>
<dbReference type="InterPro" id="IPR036097">
    <property type="entry name" value="HisK_dim/P_sf"/>
</dbReference>
<dbReference type="GO" id="GO:0000155">
    <property type="term" value="F:phosphorelay sensor kinase activity"/>
    <property type="evidence" value="ECO:0007669"/>
    <property type="project" value="InterPro"/>
</dbReference>